<feature type="region of interest" description="Disordered" evidence="1">
    <location>
        <begin position="1"/>
        <end position="34"/>
    </location>
</feature>
<proteinExistence type="predicted"/>
<feature type="region of interest" description="Disordered" evidence="1">
    <location>
        <begin position="97"/>
        <end position="178"/>
    </location>
</feature>
<dbReference type="Proteomes" id="UP000002281">
    <property type="component" value="Chromosome 24"/>
</dbReference>
<dbReference type="GeneTree" id="ENSGT00940000154186"/>
<evidence type="ECO:0000313" key="4">
    <source>
        <dbReference type="Proteomes" id="UP000002281"/>
    </source>
</evidence>
<feature type="domain" description="Aftiphilin clathrin-binding box" evidence="2">
    <location>
        <begin position="232"/>
        <end position="310"/>
    </location>
</feature>
<organism evidence="3 4">
    <name type="scientific">Equus caballus</name>
    <name type="common">Horse</name>
    <dbReference type="NCBI Taxonomy" id="9796"/>
    <lineage>
        <taxon>Eukaryota</taxon>
        <taxon>Metazoa</taxon>
        <taxon>Chordata</taxon>
        <taxon>Craniata</taxon>
        <taxon>Vertebrata</taxon>
        <taxon>Euteleostomi</taxon>
        <taxon>Mammalia</taxon>
        <taxon>Eutheria</taxon>
        <taxon>Laurasiatheria</taxon>
        <taxon>Perissodactyla</taxon>
        <taxon>Equidae</taxon>
        <taxon>Equus</taxon>
    </lineage>
</organism>
<dbReference type="Ensembl" id="ENSECAT00000079925.1">
    <property type="protein sequence ID" value="ENSECAP00000082132.1"/>
    <property type="gene ID" value="ENSECAG00000000391.4"/>
</dbReference>
<dbReference type="PANTHER" id="PTHR16156">
    <property type="entry name" value="AFTIPHILIN A-RELATED"/>
    <property type="match status" value="1"/>
</dbReference>
<gene>
    <name evidence="3" type="primary">CLBA1</name>
</gene>
<evidence type="ECO:0000259" key="2">
    <source>
        <dbReference type="Pfam" id="PF15045"/>
    </source>
</evidence>
<dbReference type="Pfam" id="PF15045">
    <property type="entry name" value="Clathrin_bdg"/>
    <property type="match status" value="1"/>
</dbReference>
<reference evidence="3 4" key="1">
    <citation type="journal article" date="2009" name="Science">
        <title>Genome sequence, comparative analysis, and population genetics of the domestic horse.</title>
        <authorList>
            <consortium name="Broad Institute Genome Sequencing Platform"/>
            <consortium name="Broad Institute Whole Genome Assembly Team"/>
            <person name="Wade C.M."/>
            <person name="Giulotto E."/>
            <person name="Sigurdsson S."/>
            <person name="Zoli M."/>
            <person name="Gnerre S."/>
            <person name="Imsland F."/>
            <person name="Lear T.L."/>
            <person name="Adelson D.L."/>
            <person name="Bailey E."/>
            <person name="Bellone R.R."/>
            <person name="Bloecker H."/>
            <person name="Distl O."/>
            <person name="Edgar R.C."/>
            <person name="Garber M."/>
            <person name="Leeb T."/>
            <person name="Mauceli E."/>
            <person name="MacLeod J.N."/>
            <person name="Penedo M.C.T."/>
            <person name="Raison J.M."/>
            <person name="Sharpe T."/>
            <person name="Vogel J."/>
            <person name="Andersson L."/>
            <person name="Antczak D.F."/>
            <person name="Biagi T."/>
            <person name="Binns M.M."/>
            <person name="Chowdhary B.P."/>
            <person name="Coleman S.J."/>
            <person name="Della Valle G."/>
            <person name="Fryc S."/>
            <person name="Guerin G."/>
            <person name="Hasegawa T."/>
            <person name="Hill E.W."/>
            <person name="Jurka J."/>
            <person name="Kiialainen A."/>
            <person name="Lindgren G."/>
            <person name="Liu J."/>
            <person name="Magnani E."/>
            <person name="Mickelson J.R."/>
            <person name="Murray J."/>
            <person name="Nergadze S.G."/>
            <person name="Onofrio R."/>
            <person name="Pedroni S."/>
            <person name="Piras M.F."/>
            <person name="Raudsepp T."/>
            <person name="Rocchi M."/>
            <person name="Roeed K.H."/>
            <person name="Ryder O.A."/>
            <person name="Searle S."/>
            <person name="Skow L."/>
            <person name="Swinburne J.E."/>
            <person name="Syvaenen A.C."/>
            <person name="Tozaki T."/>
            <person name="Valberg S.J."/>
            <person name="Vaudin M."/>
            <person name="White J.R."/>
            <person name="Zody M.C."/>
            <person name="Lander E.S."/>
            <person name="Lindblad-Toh K."/>
        </authorList>
    </citation>
    <scope>NUCLEOTIDE SEQUENCE [LARGE SCALE GENOMIC DNA]</scope>
    <source>
        <strain evidence="3 4">Thoroughbred</strain>
    </source>
</reference>
<dbReference type="InterPro" id="IPR029205">
    <property type="entry name" value="Clathrin-bd"/>
</dbReference>
<feature type="compositionally biased region" description="Low complexity" evidence="1">
    <location>
        <begin position="139"/>
        <end position="152"/>
    </location>
</feature>
<reference evidence="3" key="3">
    <citation type="submission" date="2025-09" db="UniProtKB">
        <authorList>
            <consortium name="Ensembl"/>
        </authorList>
    </citation>
    <scope>IDENTIFICATION</scope>
    <source>
        <strain evidence="3">Thoroughbred</strain>
    </source>
</reference>
<reference evidence="3" key="2">
    <citation type="submission" date="2025-08" db="UniProtKB">
        <authorList>
            <consortium name="Ensembl"/>
        </authorList>
    </citation>
    <scope>IDENTIFICATION</scope>
    <source>
        <strain evidence="3">Thoroughbred</strain>
    </source>
</reference>
<accession>A0A9L0T6E6</accession>
<sequence>ADPAAPWSPGQAPVRDWSSACRRKPGSPAHFPLGDEAAGVVCVRSTATLDPHQAIHTPEEATSSYWAAASRRPPRPCPALGSPSTAVYGDAGIPGRSEGFTTCTTSGPDPGEHSGAWGEFEGFRESSAKSEQFSQSFGLPERPTEPLLPRTPSAQKERGSRQPHRGGPRVSGTATVPPSEPILNYENIFRFAFQEVPVQQTTEDVSTLDLFLEISSEEKPGLGSVHKLCSESRKLWRALQNTDTTLTSQCLWSESRCQENYFLVLGIDAAQKSLSGGQGHTAEGPDLKEPGDPSAHGFRLHRCRALIQTKLSGTPGGRQGSLITYSLFLKTPFHGNTQHITFPRKKKMFPPRNLKMMLFNSNVC</sequence>
<dbReference type="InterPro" id="IPR046359">
    <property type="entry name" value="Aftin-like"/>
</dbReference>
<feature type="region of interest" description="Disordered" evidence="1">
    <location>
        <begin position="274"/>
        <end position="294"/>
    </location>
</feature>
<dbReference type="GO" id="GO:0032588">
    <property type="term" value="C:trans-Golgi network membrane"/>
    <property type="evidence" value="ECO:0007669"/>
    <property type="project" value="InterPro"/>
</dbReference>
<name>A0A9L0T6E6_HORSE</name>
<evidence type="ECO:0000256" key="1">
    <source>
        <dbReference type="SAM" id="MobiDB-lite"/>
    </source>
</evidence>
<dbReference type="GO" id="GO:0030276">
    <property type="term" value="F:clathrin binding"/>
    <property type="evidence" value="ECO:0007669"/>
    <property type="project" value="InterPro"/>
</dbReference>
<dbReference type="PANTHER" id="PTHR16156:SF7">
    <property type="entry name" value="CLATHRIN BINDING BOX OF AFTIPHILIN CONTAINING 1"/>
    <property type="match status" value="1"/>
</dbReference>
<keyword evidence="4" id="KW-1185">Reference proteome</keyword>
<evidence type="ECO:0000313" key="3">
    <source>
        <dbReference type="Ensembl" id="ENSECAP00000082132.1"/>
    </source>
</evidence>
<protein>
    <submittedName>
        <fullName evidence="3">Clathrin binding box of aftiphilin containing 1</fullName>
    </submittedName>
</protein>
<dbReference type="AlphaFoldDB" id="A0A9L0T6E6"/>